<keyword evidence="4" id="KW-0150">Chloroplast</keyword>
<dbReference type="GO" id="GO:0005525">
    <property type="term" value="F:GTP binding"/>
    <property type="evidence" value="ECO:0007669"/>
    <property type="project" value="UniProtKB-KW"/>
</dbReference>
<keyword evidence="7" id="KW-0479">Metal-binding</keyword>
<dbReference type="OrthoDB" id="8954335at2759"/>
<dbReference type="Proteomes" id="UP000605846">
    <property type="component" value="Unassembled WGS sequence"/>
</dbReference>
<dbReference type="PANTHER" id="PTHR10903">
    <property type="entry name" value="GTPASE, IMAP FAMILY MEMBER-RELATED"/>
    <property type="match status" value="1"/>
</dbReference>
<dbReference type="PANTHER" id="PTHR10903:SF135">
    <property type="entry name" value="TRANSLOCASE OF CHLOROPLAST 120, CHLOROPLASTIC-RELATED"/>
    <property type="match status" value="1"/>
</dbReference>
<accession>A0A8H7EUT0</accession>
<comment type="caution">
    <text evidence="18">The sequence shown here is derived from an EMBL/GenBank/DDBJ whole genome shotgun (WGS) entry which is preliminary data.</text>
</comment>
<reference evidence="18" key="1">
    <citation type="submission" date="2020-01" db="EMBL/GenBank/DDBJ databases">
        <title>Genome Sequencing of Three Apophysomyces-Like Fungal Strains Confirms a Novel Fungal Genus in the Mucoromycota with divergent Burkholderia-like Endosymbiotic Bacteria.</title>
        <authorList>
            <person name="Stajich J.E."/>
            <person name="Macias A.M."/>
            <person name="Carter-House D."/>
            <person name="Lovett B."/>
            <person name="Kasson L.R."/>
            <person name="Berry K."/>
            <person name="Grigoriev I."/>
            <person name="Chang Y."/>
            <person name="Spatafora J."/>
            <person name="Kasson M.T."/>
        </authorList>
    </citation>
    <scope>NUCLEOTIDE SEQUENCE</scope>
    <source>
        <strain evidence="18">NRRL A-21654</strain>
    </source>
</reference>
<evidence type="ECO:0000259" key="17">
    <source>
        <dbReference type="Pfam" id="PF04548"/>
    </source>
</evidence>
<keyword evidence="3" id="KW-0813">Transport</keyword>
<dbReference type="InterPro" id="IPR006703">
    <property type="entry name" value="G_AIG1"/>
</dbReference>
<evidence type="ECO:0000256" key="12">
    <source>
        <dbReference type="ARBA" id="ARBA00022927"/>
    </source>
</evidence>
<keyword evidence="19" id="KW-1185">Reference proteome</keyword>
<sequence length="229" mass="26393">MAGEHVFETGTGSATTVAVRGEVREWKNAPIPKNVHLIDTPGLSDSVYDRQAVQEMIRYFKTLQYGVSSFLLVFSIDDIRLDAYTQNMLHLFQQLLGKGFWDFVVIVFTNVDEDRRDELEDNIEAVLDPQEGFVSEIRRIYKLSARSFVPSVVFTSTQNVRVSSYTQKHMRELYYAVAQCEARNESKRFTCPWLRQILSLPTDEQKTNFISQSIRETWAAMTANVCQLQ</sequence>
<protein>
    <recommendedName>
        <fullName evidence="17">AIG1-type G domain-containing protein</fullName>
    </recommendedName>
</protein>
<gene>
    <name evidence="18" type="ORF">EC973_005293</name>
</gene>
<evidence type="ECO:0000256" key="8">
    <source>
        <dbReference type="ARBA" id="ARBA00022741"/>
    </source>
</evidence>
<keyword evidence="13" id="KW-1133">Transmembrane helix</keyword>
<evidence type="ECO:0000256" key="10">
    <source>
        <dbReference type="ARBA" id="ARBA00022805"/>
    </source>
</evidence>
<comment type="subcellular location">
    <subcellularLocation>
        <location evidence="2">Membrane</location>
        <topology evidence="2">Single-pass membrane protein</topology>
    </subcellularLocation>
    <subcellularLocation>
        <location evidence="16">Plastid</location>
        <location evidence="16">Chloroplast outer membrane</location>
    </subcellularLocation>
</comment>
<dbReference type="Pfam" id="PF04548">
    <property type="entry name" value="AIG1"/>
    <property type="match status" value="1"/>
</dbReference>
<proteinExistence type="predicted"/>
<evidence type="ECO:0000256" key="2">
    <source>
        <dbReference type="ARBA" id="ARBA00004167"/>
    </source>
</evidence>
<feature type="domain" description="AIG1-type G" evidence="17">
    <location>
        <begin position="3"/>
        <end position="125"/>
    </location>
</feature>
<dbReference type="SUPFAM" id="SSF52540">
    <property type="entry name" value="P-loop containing nucleoside triphosphate hydrolases"/>
    <property type="match status" value="1"/>
</dbReference>
<evidence type="ECO:0000256" key="14">
    <source>
        <dbReference type="ARBA" id="ARBA00023134"/>
    </source>
</evidence>
<dbReference type="InterPro" id="IPR027417">
    <property type="entry name" value="P-loop_NTPase"/>
</dbReference>
<keyword evidence="11" id="KW-0460">Magnesium</keyword>
<dbReference type="AlphaFoldDB" id="A0A8H7EUT0"/>
<keyword evidence="5" id="KW-0934">Plastid</keyword>
<keyword evidence="8" id="KW-0547">Nucleotide-binding</keyword>
<dbReference type="GO" id="GO:0016787">
    <property type="term" value="F:hydrolase activity"/>
    <property type="evidence" value="ECO:0007669"/>
    <property type="project" value="UniProtKB-KW"/>
</dbReference>
<evidence type="ECO:0000256" key="11">
    <source>
        <dbReference type="ARBA" id="ARBA00022842"/>
    </source>
</evidence>
<evidence type="ECO:0000256" key="9">
    <source>
        <dbReference type="ARBA" id="ARBA00022801"/>
    </source>
</evidence>
<evidence type="ECO:0000256" key="7">
    <source>
        <dbReference type="ARBA" id="ARBA00022723"/>
    </source>
</evidence>
<keyword evidence="15" id="KW-0472">Membrane</keyword>
<dbReference type="GO" id="GO:0016020">
    <property type="term" value="C:membrane"/>
    <property type="evidence" value="ECO:0007669"/>
    <property type="project" value="UniProtKB-SubCell"/>
</dbReference>
<evidence type="ECO:0000256" key="16">
    <source>
        <dbReference type="ARBA" id="ARBA00024013"/>
    </source>
</evidence>
<keyword evidence="10" id="KW-1002">Plastid outer membrane</keyword>
<evidence type="ECO:0000256" key="4">
    <source>
        <dbReference type="ARBA" id="ARBA00022528"/>
    </source>
</evidence>
<organism evidence="18 19">
    <name type="scientific">Apophysomyces ossiformis</name>
    <dbReference type="NCBI Taxonomy" id="679940"/>
    <lineage>
        <taxon>Eukaryota</taxon>
        <taxon>Fungi</taxon>
        <taxon>Fungi incertae sedis</taxon>
        <taxon>Mucoromycota</taxon>
        <taxon>Mucoromycotina</taxon>
        <taxon>Mucoromycetes</taxon>
        <taxon>Mucorales</taxon>
        <taxon>Mucorineae</taxon>
        <taxon>Mucoraceae</taxon>
        <taxon>Apophysomyces</taxon>
    </lineage>
</organism>
<dbReference type="Gene3D" id="3.40.50.300">
    <property type="entry name" value="P-loop containing nucleotide triphosphate hydrolases"/>
    <property type="match status" value="1"/>
</dbReference>
<evidence type="ECO:0000256" key="6">
    <source>
        <dbReference type="ARBA" id="ARBA00022692"/>
    </source>
</evidence>
<evidence type="ECO:0000256" key="13">
    <source>
        <dbReference type="ARBA" id="ARBA00022989"/>
    </source>
</evidence>
<dbReference type="InterPro" id="IPR045058">
    <property type="entry name" value="GIMA/IAN/Toc"/>
</dbReference>
<keyword evidence="6" id="KW-0812">Transmembrane</keyword>
<comment type="cofactor">
    <cofactor evidence="1">
        <name>Mg(2+)</name>
        <dbReference type="ChEBI" id="CHEBI:18420"/>
    </cofactor>
</comment>
<evidence type="ECO:0000256" key="3">
    <source>
        <dbReference type="ARBA" id="ARBA00022448"/>
    </source>
</evidence>
<evidence type="ECO:0000256" key="1">
    <source>
        <dbReference type="ARBA" id="ARBA00001946"/>
    </source>
</evidence>
<name>A0A8H7EUT0_9FUNG</name>
<evidence type="ECO:0000256" key="5">
    <source>
        <dbReference type="ARBA" id="ARBA00022640"/>
    </source>
</evidence>
<dbReference type="GO" id="GO:0015031">
    <property type="term" value="P:protein transport"/>
    <property type="evidence" value="ECO:0007669"/>
    <property type="project" value="UniProtKB-KW"/>
</dbReference>
<evidence type="ECO:0000313" key="18">
    <source>
        <dbReference type="EMBL" id="KAF7728898.1"/>
    </source>
</evidence>
<evidence type="ECO:0000313" key="19">
    <source>
        <dbReference type="Proteomes" id="UP000605846"/>
    </source>
</evidence>
<dbReference type="EMBL" id="JABAYA010000030">
    <property type="protein sequence ID" value="KAF7728898.1"/>
    <property type="molecule type" value="Genomic_DNA"/>
</dbReference>
<keyword evidence="9" id="KW-0378">Hydrolase</keyword>
<keyword evidence="14" id="KW-0342">GTP-binding</keyword>
<keyword evidence="12" id="KW-0653">Protein transport</keyword>
<evidence type="ECO:0000256" key="15">
    <source>
        <dbReference type="ARBA" id="ARBA00023136"/>
    </source>
</evidence>
<dbReference type="GO" id="GO:0046872">
    <property type="term" value="F:metal ion binding"/>
    <property type="evidence" value="ECO:0007669"/>
    <property type="project" value="UniProtKB-KW"/>
</dbReference>